<evidence type="ECO:0000256" key="8">
    <source>
        <dbReference type="SAM" id="MobiDB-lite"/>
    </source>
</evidence>
<dbReference type="PANTHER" id="PTHR45640">
    <property type="entry name" value="HEAT SHOCK PROTEIN HSP-12.2-RELATED"/>
    <property type="match status" value="1"/>
</dbReference>
<evidence type="ECO:0000313" key="10">
    <source>
        <dbReference type="EMBL" id="CAL8124123.1"/>
    </source>
</evidence>
<evidence type="ECO:0000256" key="5">
    <source>
        <dbReference type="PIRNR" id="PIRNR036514"/>
    </source>
</evidence>
<evidence type="ECO:0000256" key="2">
    <source>
        <dbReference type="ARBA" id="ARBA00022723"/>
    </source>
</evidence>
<dbReference type="InterPro" id="IPR003090">
    <property type="entry name" value="Alpha-crystallin_N"/>
</dbReference>
<dbReference type="Pfam" id="PF00525">
    <property type="entry name" value="Crystallin"/>
    <property type="match status" value="1"/>
</dbReference>
<protein>
    <recommendedName>
        <fullName evidence="9">SHSP domain-containing protein</fullName>
    </recommendedName>
</protein>
<keyword evidence="3" id="KW-0862">Zinc</keyword>
<feature type="domain" description="SHSP" evidence="9">
    <location>
        <begin position="62"/>
        <end position="172"/>
    </location>
</feature>
<keyword evidence="1" id="KW-0273">Eye lens protein</keyword>
<evidence type="ECO:0000259" key="9">
    <source>
        <dbReference type="PROSITE" id="PS01031"/>
    </source>
</evidence>
<accession>A0ABP1RER1</accession>
<feature type="region of interest" description="Disordered" evidence="8">
    <location>
        <begin position="186"/>
        <end position="210"/>
    </location>
</feature>
<evidence type="ECO:0000256" key="1">
    <source>
        <dbReference type="ARBA" id="ARBA00022613"/>
    </source>
</evidence>
<evidence type="ECO:0000256" key="3">
    <source>
        <dbReference type="ARBA" id="ARBA00022833"/>
    </source>
</evidence>
<dbReference type="PANTHER" id="PTHR45640:SF13">
    <property type="entry name" value="HEAT SHOCK PROTEIN 22-RELATED"/>
    <property type="match status" value="1"/>
</dbReference>
<evidence type="ECO:0000256" key="4">
    <source>
        <dbReference type="ARBA" id="ARBA00023016"/>
    </source>
</evidence>
<keyword evidence="4" id="KW-0346">Stress response</keyword>
<organism evidence="10 11">
    <name type="scientific">Orchesella dallaii</name>
    <dbReference type="NCBI Taxonomy" id="48710"/>
    <lineage>
        <taxon>Eukaryota</taxon>
        <taxon>Metazoa</taxon>
        <taxon>Ecdysozoa</taxon>
        <taxon>Arthropoda</taxon>
        <taxon>Hexapoda</taxon>
        <taxon>Collembola</taxon>
        <taxon>Entomobryomorpha</taxon>
        <taxon>Entomobryoidea</taxon>
        <taxon>Orchesellidae</taxon>
        <taxon>Orchesellinae</taxon>
        <taxon>Orchesella</taxon>
    </lineage>
</organism>
<proteinExistence type="inferred from homology"/>
<evidence type="ECO:0000256" key="6">
    <source>
        <dbReference type="PROSITE-ProRule" id="PRU00285"/>
    </source>
</evidence>
<dbReference type="PIRSF" id="PIRSF036514">
    <property type="entry name" value="Sm_HSP_B1"/>
    <property type="match status" value="1"/>
</dbReference>
<dbReference type="CDD" id="cd06526">
    <property type="entry name" value="metazoan_ACD"/>
    <property type="match status" value="1"/>
</dbReference>
<dbReference type="PROSITE" id="PS01031">
    <property type="entry name" value="SHSP"/>
    <property type="match status" value="1"/>
</dbReference>
<comment type="similarity">
    <text evidence="5 6 7">Belongs to the small heat shock protein (HSP20) family.</text>
</comment>
<dbReference type="PRINTS" id="PR00299">
    <property type="entry name" value="ACRYSTALLIN"/>
</dbReference>
<feature type="compositionally biased region" description="Polar residues" evidence="8">
    <location>
        <begin position="190"/>
        <end position="202"/>
    </location>
</feature>
<evidence type="ECO:0000313" key="11">
    <source>
        <dbReference type="Proteomes" id="UP001642540"/>
    </source>
</evidence>
<keyword evidence="11" id="KW-1185">Reference proteome</keyword>
<name>A0ABP1RER1_9HEXA</name>
<dbReference type="Gene3D" id="2.60.40.790">
    <property type="match status" value="1"/>
</dbReference>
<dbReference type="InterPro" id="IPR008978">
    <property type="entry name" value="HSP20-like_chaperone"/>
</dbReference>
<dbReference type="InterPro" id="IPR002068">
    <property type="entry name" value="A-crystallin/Hsp20_dom"/>
</dbReference>
<sequence>MPLRPLTSIWDWDSLVDRSRPSRLFDQHFGIPLDEEQILTSSAPAYSIFPYVSSHHYRPRRLVSRNDSTGISQVDCNKEKFEVKLDVQQFTPEEISVKTVNNTVVIEGKHDEKQDDHGMVFRHFIRKYVLPEDVKPEHVVCNLSSDGVLSITAQRITETERENIKVIPVIQTGRPAVIKDVSREVPADRGTQQPNSTTINITREGDNQLN</sequence>
<evidence type="ECO:0000256" key="7">
    <source>
        <dbReference type="RuleBase" id="RU003616"/>
    </source>
</evidence>
<dbReference type="InterPro" id="IPR055269">
    <property type="entry name" value="Alpha-crystallin/HSP_16"/>
</dbReference>
<dbReference type="SUPFAM" id="SSF49764">
    <property type="entry name" value="HSP20-like chaperones"/>
    <property type="match status" value="1"/>
</dbReference>
<comment type="caution">
    <text evidence="10">The sequence shown here is derived from an EMBL/GenBank/DDBJ whole genome shotgun (WGS) entry which is preliminary data.</text>
</comment>
<dbReference type="InterPro" id="IPR001436">
    <property type="entry name" value="Alpha-crystallin/sHSP_animal"/>
</dbReference>
<keyword evidence="2" id="KW-0479">Metal-binding</keyword>
<dbReference type="Pfam" id="PF00011">
    <property type="entry name" value="HSP20"/>
    <property type="match status" value="1"/>
</dbReference>
<reference evidence="10 11" key="1">
    <citation type="submission" date="2024-08" db="EMBL/GenBank/DDBJ databases">
        <authorList>
            <person name="Cucini C."/>
            <person name="Frati F."/>
        </authorList>
    </citation>
    <scope>NUCLEOTIDE SEQUENCE [LARGE SCALE GENOMIC DNA]</scope>
</reference>
<dbReference type="EMBL" id="CAXLJM020000068">
    <property type="protein sequence ID" value="CAL8124123.1"/>
    <property type="molecule type" value="Genomic_DNA"/>
</dbReference>
<gene>
    <name evidence="10" type="ORF">ODALV1_LOCUS20473</name>
</gene>
<dbReference type="Proteomes" id="UP001642540">
    <property type="component" value="Unassembled WGS sequence"/>
</dbReference>